<evidence type="ECO:0000313" key="2">
    <source>
        <dbReference type="Proteomes" id="UP000500686"/>
    </source>
</evidence>
<name>A0A6M4J8Y7_9MOLU</name>
<dbReference type="KEGG" id="mmir:HLA87_01480"/>
<evidence type="ECO:0000313" key="1">
    <source>
        <dbReference type="EMBL" id="QJR43454.1"/>
    </source>
</evidence>
<dbReference type="RefSeq" id="WP_171111211.1">
    <property type="nucleotide sequence ID" value="NZ_CP053096.1"/>
</dbReference>
<protein>
    <submittedName>
        <fullName evidence="1">Uncharacterized protein</fullName>
    </submittedName>
</protein>
<proteinExistence type="predicted"/>
<accession>A0A6M4J8Y7</accession>
<dbReference type="EMBL" id="CP053096">
    <property type="protein sequence ID" value="QJR43454.1"/>
    <property type="molecule type" value="Genomic_DNA"/>
</dbReference>
<dbReference type="AlphaFoldDB" id="A0A6M4J8Y7"/>
<organism evidence="1 2">
    <name type="scientific">Mycoplasma miroungigenitalium</name>
    <dbReference type="NCBI Taxonomy" id="754515"/>
    <lineage>
        <taxon>Bacteria</taxon>
        <taxon>Bacillati</taxon>
        <taxon>Mycoplasmatota</taxon>
        <taxon>Mollicutes</taxon>
        <taxon>Mycoplasmataceae</taxon>
        <taxon>Mycoplasma</taxon>
    </lineage>
</organism>
<dbReference type="Proteomes" id="UP000500686">
    <property type="component" value="Chromosome"/>
</dbReference>
<reference evidence="1 2" key="1">
    <citation type="submission" date="2020-05" db="EMBL/GenBank/DDBJ databases">
        <title>Novel Mycoplasma species detected in Mirounga angustirostris (northern elephant seal) from the USA.</title>
        <authorList>
            <person name="Volokhov D.V."/>
        </authorList>
    </citation>
    <scope>NUCLEOTIDE SEQUENCE [LARGE SCALE GENOMIC DNA]</scope>
    <source>
        <strain evidence="1 2">Mirounga ES2806-GEN</strain>
    </source>
</reference>
<gene>
    <name evidence="1" type="ORF">HLA87_01480</name>
</gene>
<keyword evidence="2" id="KW-1185">Reference proteome</keyword>
<sequence>MKTKKNQNFIEQLNHNDYSQQSLFASFLESDPEFFDDVSIYYKLKPNNSLVSIMNDPCLFQYKAKVNDIIKYIEVEDWYHLEVNLGMLISKLSNFKKDIFKSVSLQRKDISKFMNENVYEMLNSGSNLDLGLESRFNNEDTVTMAESAEIVINKVQL</sequence>